<keyword evidence="2" id="KW-0472">Membrane</keyword>
<dbReference type="KEGG" id="ehx:EMIHUDRAFT_111499"/>
<keyword evidence="2" id="KW-0812">Transmembrane</keyword>
<dbReference type="PANTHER" id="PTHR44825">
    <property type="match status" value="1"/>
</dbReference>
<evidence type="ECO:0000256" key="2">
    <source>
        <dbReference type="SAM" id="Phobius"/>
    </source>
</evidence>
<dbReference type="Gene3D" id="1.10.287.110">
    <property type="entry name" value="DnaJ domain"/>
    <property type="match status" value="1"/>
</dbReference>
<dbReference type="PRINTS" id="PR00625">
    <property type="entry name" value="JDOMAIN"/>
</dbReference>
<dbReference type="GeneID" id="17279242"/>
<reference evidence="5" key="1">
    <citation type="journal article" date="2013" name="Nature">
        <title>Pan genome of the phytoplankton Emiliania underpins its global distribution.</title>
        <authorList>
            <person name="Read B.A."/>
            <person name="Kegel J."/>
            <person name="Klute M.J."/>
            <person name="Kuo A."/>
            <person name="Lefebvre S.C."/>
            <person name="Maumus F."/>
            <person name="Mayer C."/>
            <person name="Miller J."/>
            <person name="Monier A."/>
            <person name="Salamov A."/>
            <person name="Young J."/>
            <person name="Aguilar M."/>
            <person name="Claverie J.M."/>
            <person name="Frickenhaus S."/>
            <person name="Gonzalez K."/>
            <person name="Herman E.K."/>
            <person name="Lin Y.C."/>
            <person name="Napier J."/>
            <person name="Ogata H."/>
            <person name="Sarno A.F."/>
            <person name="Shmutz J."/>
            <person name="Schroeder D."/>
            <person name="de Vargas C."/>
            <person name="Verret F."/>
            <person name="von Dassow P."/>
            <person name="Valentin K."/>
            <person name="Van de Peer Y."/>
            <person name="Wheeler G."/>
            <person name="Dacks J.B."/>
            <person name="Delwiche C.F."/>
            <person name="Dyhrman S.T."/>
            <person name="Glockner G."/>
            <person name="John U."/>
            <person name="Richards T."/>
            <person name="Worden A.Z."/>
            <person name="Zhang X."/>
            <person name="Grigoriev I.V."/>
            <person name="Allen A.E."/>
            <person name="Bidle K."/>
            <person name="Borodovsky M."/>
            <person name="Bowler C."/>
            <person name="Brownlee C."/>
            <person name="Cock J.M."/>
            <person name="Elias M."/>
            <person name="Gladyshev V.N."/>
            <person name="Groth M."/>
            <person name="Guda C."/>
            <person name="Hadaegh A."/>
            <person name="Iglesias-Rodriguez M.D."/>
            <person name="Jenkins J."/>
            <person name="Jones B.M."/>
            <person name="Lawson T."/>
            <person name="Leese F."/>
            <person name="Lindquist E."/>
            <person name="Lobanov A."/>
            <person name="Lomsadze A."/>
            <person name="Malik S.B."/>
            <person name="Marsh M.E."/>
            <person name="Mackinder L."/>
            <person name="Mock T."/>
            <person name="Mueller-Roeber B."/>
            <person name="Pagarete A."/>
            <person name="Parker M."/>
            <person name="Probert I."/>
            <person name="Quesneville H."/>
            <person name="Raines C."/>
            <person name="Rensing S.A."/>
            <person name="Riano-Pachon D.M."/>
            <person name="Richier S."/>
            <person name="Rokitta S."/>
            <person name="Shiraiwa Y."/>
            <person name="Soanes D.M."/>
            <person name="van der Giezen M."/>
            <person name="Wahlund T.M."/>
            <person name="Williams B."/>
            <person name="Wilson W."/>
            <person name="Wolfe G."/>
            <person name="Wurch L.L."/>
        </authorList>
    </citation>
    <scope>NUCLEOTIDE SEQUENCE</scope>
</reference>
<sequence>MLGRSPRARLTQADTATWHIASEVGAGLVFVAAASIAHHPNTVPRSAWMLAKLNAGAVSLEAWPDFEIVTEGPNTEEEPFLLEEIGVDFFLRVQLKTRKALAARRSPLAAALSGAAIPLVVGVLLACVLLAWHRHRQRNKPPVDDYYAVLDVSPQATTAEIRTAYLAAARRLHPDKTSSPKRAGKGGGGSTAVEGDFLRVQAAWETLRSERRRRNYDAKLARQREALGLEDPSSSLLQGASGDCGCCLGCVFSGGKLKSLESAPPPEEKGEATVPESAPSAELDQ</sequence>
<feature type="region of interest" description="Disordered" evidence="1">
    <location>
        <begin position="258"/>
        <end position="285"/>
    </location>
</feature>
<dbReference type="EnsemblProtists" id="EOD33971">
    <property type="protein sequence ID" value="EOD33971"/>
    <property type="gene ID" value="EMIHUDRAFT_111499"/>
</dbReference>
<protein>
    <recommendedName>
        <fullName evidence="3">J domain-containing protein</fullName>
    </recommendedName>
</protein>
<dbReference type="InterPro" id="IPR052763">
    <property type="entry name" value="DnaJ_C4"/>
</dbReference>
<dbReference type="Proteomes" id="UP000013827">
    <property type="component" value="Unassembled WGS sequence"/>
</dbReference>
<keyword evidence="5" id="KW-1185">Reference proteome</keyword>
<dbReference type="InterPro" id="IPR036869">
    <property type="entry name" value="J_dom_sf"/>
</dbReference>
<dbReference type="RefSeq" id="XP_005786400.1">
    <property type="nucleotide sequence ID" value="XM_005786343.1"/>
</dbReference>
<dbReference type="PaxDb" id="2903-EOD33971"/>
<feature type="domain" description="J" evidence="3">
    <location>
        <begin position="145"/>
        <end position="220"/>
    </location>
</feature>
<dbReference type="STRING" id="2903.R1FEQ6"/>
<reference evidence="4" key="2">
    <citation type="submission" date="2024-10" db="UniProtKB">
        <authorList>
            <consortium name="EnsemblProtists"/>
        </authorList>
    </citation>
    <scope>IDENTIFICATION</scope>
</reference>
<evidence type="ECO:0000313" key="5">
    <source>
        <dbReference type="Proteomes" id="UP000013827"/>
    </source>
</evidence>
<organism evidence="4 5">
    <name type="scientific">Emiliania huxleyi (strain CCMP1516)</name>
    <dbReference type="NCBI Taxonomy" id="280463"/>
    <lineage>
        <taxon>Eukaryota</taxon>
        <taxon>Haptista</taxon>
        <taxon>Haptophyta</taxon>
        <taxon>Prymnesiophyceae</taxon>
        <taxon>Isochrysidales</taxon>
        <taxon>Noelaerhabdaceae</taxon>
        <taxon>Emiliania</taxon>
    </lineage>
</organism>
<name>A0A0D3KDY6_EMIH1</name>
<dbReference type="PANTHER" id="PTHR44825:SF1">
    <property type="entry name" value="DNAJ HOMOLOG SUBFAMILY C MEMBER 4"/>
    <property type="match status" value="1"/>
</dbReference>
<evidence type="ECO:0000256" key="1">
    <source>
        <dbReference type="SAM" id="MobiDB-lite"/>
    </source>
</evidence>
<dbReference type="HOGENOM" id="CLU_978073_0_0_1"/>
<dbReference type="CDD" id="cd06257">
    <property type="entry name" value="DnaJ"/>
    <property type="match status" value="1"/>
</dbReference>
<dbReference type="SUPFAM" id="SSF46565">
    <property type="entry name" value="Chaperone J-domain"/>
    <property type="match status" value="1"/>
</dbReference>
<dbReference type="PROSITE" id="PS50076">
    <property type="entry name" value="DNAJ_2"/>
    <property type="match status" value="1"/>
</dbReference>
<dbReference type="Pfam" id="PF00226">
    <property type="entry name" value="DnaJ"/>
    <property type="match status" value="1"/>
</dbReference>
<proteinExistence type="predicted"/>
<feature type="region of interest" description="Disordered" evidence="1">
    <location>
        <begin position="172"/>
        <end position="193"/>
    </location>
</feature>
<dbReference type="SMART" id="SM00271">
    <property type="entry name" value="DnaJ"/>
    <property type="match status" value="1"/>
</dbReference>
<keyword evidence="2" id="KW-1133">Transmembrane helix</keyword>
<dbReference type="AlphaFoldDB" id="A0A0D3KDY6"/>
<evidence type="ECO:0000313" key="4">
    <source>
        <dbReference type="EnsemblProtists" id="EOD33971"/>
    </source>
</evidence>
<evidence type="ECO:0000259" key="3">
    <source>
        <dbReference type="PROSITE" id="PS50076"/>
    </source>
</evidence>
<feature type="transmembrane region" description="Helical" evidence="2">
    <location>
        <begin position="108"/>
        <end position="132"/>
    </location>
</feature>
<accession>A0A0D3KDY6</accession>
<dbReference type="InterPro" id="IPR001623">
    <property type="entry name" value="DnaJ_domain"/>
</dbReference>